<accession>A0A3L6D8Z5</accession>
<reference evidence="8 9" key="1">
    <citation type="journal article" date="2018" name="Nat. Genet.">
        <title>Extensive intraspecific gene order and gene structural variations between Mo17 and other maize genomes.</title>
        <authorList>
            <person name="Sun S."/>
            <person name="Zhou Y."/>
            <person name="Chen J."/>
            <person name="Shi J."/>
            <person name="Zhao H."/>
            <person name="Zhao H."/>
            <person name="Song W."/>
            <person name="Zhang M."/>
            <person name="Cui Y."/>
            <person name="Dong X."/>
            <person name="Liu H."/>
            <person name="Ma X."/>
            <person name="Jiao Y."/>
            <person name="Wang B."/>
            <person name="Wei X."/>
            <person name="Stein J.C."/>
            <person name="Glaubitz J.C."/>
            <person name="Lu F."/>
            <person name="Yu G."/>
            <person name="Liang C."/>
            <person name="Fengler K."/>
            <person name="Li B."/>
            <person name="Rafalski A."/>
            <person name="Schnable P.S."/>
            <person name="Ware D.H."/>
            <person name="Buckler E.S."/>
            <person name="Lai J."/>
        </authorList>
    </citation>
    <scope>NUCLEOTIDE SEQUENCE [LARGE SCALE GENOMIC DNA]</scope>
    <source>
        <strain evidence="9">cv. Missouri 17</strain>
        <tissue evidence="8">Seedling</tissue>
    </source>
</reference>
<evidence type="ECO:0000256" key="5">
    <source>
        <dbReference type="SAM" id="MobiDB-lite"/>
    </source>
</evidence>
<evidence type="ECO:0000313" key="9">
    <source>
        <dbReference type="Proteomes" id="UP000251960"/>
    </source>
</evidence>
<name>A0A3L6D8Z5_MAIZE</name>
<keyword evidence="3 4" id="KW-0175">Coiled coil</keyword>
<organism evidence="8 9">
    <name type="scientific">Zea mays</name>
    <name type="common">Maize</name>
    <dbReference type="NCBI Taxonomy" id="4577"/>
    <lineage>
        <taxon>Eukaryota</taxon>
        <taxon>Viridiplantae</taxon>
        <taxon>Streptophyta</taxon>
        <taxon>Embryophyta</taxon>
        <taxon>Tracheophyta</taxon>
        <taxon>Spermatophyta</taxon>
        <taxon>Magnoliopsida</taxon>
        <taxon>Liliopsida</taxon>
        <taxon>Poales</taxon>
        <taxon>Poaceae</taxon>
        <taxon>PACMAD clade</taxon>
        <taxon>Panicoideae</taxon>
        <taxon>Andropogonodae</taxon>
        <taxon>Andropogoneae</taxon>
        <taxon>Tripsacinae</taxon>
        <taxon>Zea</taxon>
    </lineage>
</organism>
<comment type="caution">
    <text evidence="8">The sequence shown here is derived from an EMBL/GenBank/DDBJ whole genome shotgun (WGS) entry which is preliminary data.</text>
</comment>
<dbReference type="InterPro" id="IPR006953">
    <property type="entry name" value="Vesicle_Uso1_P115_head"/>
</dbReference>
<dbReference type="GO" id="GO:0048280">
    <property type="term" value="P:vesicle fusion with Golgi apparatus"/>
    <property type="evidence" value="ECO:0007669"/>
    <property type="project" value="InterPro"/>
</dbReference>
<evidence type="ECO:0000256" key="2">
    <source>
        <dbReference type="ARBA" id="ARBA00023034"/>
    </source>
</evidence>
<dbReference type="GO" id="GO:0006886">
    <property type="term" value="P:intracellular protein transport"/>
    <property type="evidence" value="ECO:0007669"/>
    <property type="project" value="InterPro"/>
</dbReference>
<feature type="compositionally biased region" description="Acidic residues" evidence="5">
    <location>
        <begin position="943"/>
        <end position="957"/>
    </location>
</feature>
<feature type="region of interest" description="Disordered" evidence="5">
    <location>
        <begin position="936"/>
        <end position="957"/>
    </location>
</feature>
<sequence length="957" mass="106741">MDRSINFRGIAGSAGNIMQWKSSSTYWMASRFDAYCLIHFPSSYCRVPWQGMGKFVFGNEGIESKEDSYVERYLYRISNGTIPDDRRSAMTELQSLVAESRSAQMSFGAMGFPILLNILKEDREDVELVRGALETFVSALTPIETSQGPNTEVQPASVNSDLLSQETENISLLLSLLSEEDFYVRYYTIQLLTALLTNSLKRLQEAILLIPRGITVLMDMLMDREVIRNEALLLLTYLTRDAEEIQKIVVFEGVFEKIFSIIREEGYSDGGVVVQDCLELLNNLIRHNASNQMLLKETMGFDPLISILKIRRGSAFNFTQQKTVNLLGALNTVELLLMGGPSGEAGKDANKNANQTALAQKNILDHLLLLGVESQWAPVVLRCMALRCIGNLVLRNPQNLDSLARKQVGEEPHVQPALNAIFSIILRTSVAQEFVAADYVFKCFCERNPNGQALLASTIVPHPNQGNMHEPAIDMPFGSVLLQALVSSDVNGDMEACCRASSVLSHIVKDNMQSKDRVLQIQLETLTPSLGRTEPVLHRIVTCLSIAASTEGENNQNNQPEEPYIQPVILRLLIIWLVDCSNAVNCLLESAVHLNYIIELASSKRYTACVRGLAAVVLGACILYNASHEKGRDAFAVADAISQKIGLTTYFLRFDELRRSLAHPLPEQHHRKELSRSSANSMSDFQEIEEDETNKDDQHPVLSEIFDSQFVNFLSKLEADIRENIMDIFSRTKTATALLPTELEQKNGEVDGEYIKRLKSFVEKQCNEMQDLLARNAMLAEELVRTGGGTTTDTSQRPNNGRERVQIEALRQELEGARRQIEALETDKSQIEAEANNQRNLAVKLESDLKSLSEAYNSIEQANYRLDAEVKTLRQGGSVPYPDVEAIKAQAKEEAEKDSEAELNDLLVCLGQEQTKVEKLSTRLAELGEDVDALLQGIGDDTAIPDDDDDDDEDSEE</sequence>
<dbReference type="InterPro" id="IPR016024">
    <property type="entry name" value="ARM-type_fold"/>
</dbReference>
<keyword evidence="2" id="KW-0333">Golgi apparatus</keyword>
<evidence type="ECO:0000256" key="3">
    <source>
        <dbReference type="ARBA" id="ARBA00023054"/>
    </source>
</evidence>
<gene>
    <name evidence="8" type="primary">GC6_3</name>
    <name evidence="8" type="ORF">Zm00014a_020308</name>
</gene>
<dbReference type="PANTHER" id="PTHR10013">
    <property type="entry name" value="GENERAL VESICULAR TRANSPORT FACTOR P115"/>
    <property type="match status" value="1"/>
</dbReference>
<dbReference type="EMBL" id="NCVQ01000093">
    <property type="protein sequence ID" value="PWZ04623.1"/>
    <property type="molecule type" value="Genomic_DNA"/>
</dbReference>
<dbReference type="InterPro" id="IPR006955">
    <property type="entry name" value="Uso1_p115_C"/>
</dbReference>
<evidence type="ECO:0000259" key="7">
    <source>
        <dbReference type="Pfam" id="PF04871"/>
    </source>
</evidence>
<evidence type="ECO:0000313" key="8">
    <source>
        <dbReference type="EMBL" id="PWZ04623.1"/>
    </source>
</evidence>
<evidence type="ECO:0000256" key="4">
    <source>
        <dbReference type="SAM" id="Coils"/>
    </source>
</evidence>
<feature type="coiled-coil region" evidence="4">
    <location>
        <begin position="762"/>
        <end position="862"/>
    </location>
</feature>
<dbReference type="Gene3D" id="1.25.10.10">
    <property type="entry name" value="Leucine-rich Repeat Variant"/>
    <property type="match status" value="1"/>
</dbReference>
<dbReference type="GO" id="GO:0000139">
    <property type="term" value="C:Golgi membrane"/>
    <property type="evidence" value="ECO:0007669"/>
    <property type="project" value="InterPro"/>
</dbReference>
<dbReference type="FunFam" id="1.25.10.10:FF:000234">
    <property type="entry name" value="Golgin candidate 6"/>
    <property type="match status" value="1"/>
</dbReference>
<protein>
    <submittedName>
        <fullName evidence="8">Golgin candidate 6</fullName>
    </submittedName>
</protein>
<feature type="domain" description="Vesicle tethering protein Uso1/P115-like head" evidence="6">
    <location>
        <begin position="414"/>
        <end position="724"/>
    </location>
</feature>
<dbReference type="Pfam" id="PF04871">
    <property type="entry name" value="Uso1_p115_C"/>
    <property type="match status" value="1"/>
</dbReference>
<comment type="subcellular location">
    <subcellularLocation>
        <location evidence="1">Golgi apparatus</location>
    </subcellularLocation>
</comment>
<feature type="region of interest" description="Disordered" evidence="5">
    <location>
        <begin position="668"/>
        <end position="697"/>
    </location>
</feature>
<feature type="domain" description="Uso1/p115-like vesicle tethering protein C-terminal" evidence="7">
    <location>
        <begin position="828"/>
        <end position="951"/>
    </location>
</feature>
<dbReference type="SUPFAM" id="SSF48371">
    <property type="entry name" value="ARM repeat"/>
    <property type="match status" value="1"/>
</dbReference>
<dbReference type="InterPro" id="IPR024095">
    <property type="entry name" value="Vesicle_P115"/>
</dbReference>
<dbReference type="PANTHER" id="PTHR10013:SF0">
    <property type="entry name" value="GENERAL VESICULAR TRANSPORT FACTOR P115"/>
    <property type="match status" value="1"/>
</dbReference>
<evidence type="ECO:0000256" key="1">
    <source>
        <dbReference type="ARBA" id="ARBA00004555"/>
    </source>
</evidence>
<dbReference type="Proteomes" id="UP000251960">
    <property type="component" value="Unassembled WGS sequence"/>
</dbReference>
<proteinExistence type="predicted"/>
<evidence type="ECO:0000259" key="6">
    <source>
        <dbReference type="Pfam" id="PF04869"/>
    </source>
</evidence>
<dbReference type="ExpressionAtlas" id="A0A3L6D8Z5">
    <property type="expression patterns" value="baseline"/>
</dbReference>
<dbReference type="Pfam" id="PF04869">
    <property type="entry name" value="Uso1_p115_head"/>
    <property type="match status" value="1"/>
</dbReference>
<dbReference type="InterPro" id="IPR011989">
    <property type="entry name" value="ARM-like"/>
</dbReference>
<dbReference type="AlphaFoldDB" id="A0A3L6D8Z5"/>